<reference evidence="2 3" key="1">
    <citation type="submission" date="2017-03" db="EMBL/GenBank/DDBJ databases">
        <authorList>
            <person name="Afonso C.L."/>
            <person name="Miller P.J."/>
            <person name="Scott M.A."/>
            <person name="Spackman E."/>
            <person name="Goraichik I."/>
            <person name="Dimitrov K.M."/>
            <person name="Suarez D.L."/>
            <person name="Swayne D.E."/>
        </authorList>
    </citation>
    <scope>NUCLEOTIDE SEQUENCE [LARGE SCALE GENOMIC DNA]</scope>
    <source>
        <strain evidence="2">Genome sequencing of Nitrospira japonica strain NJ11</strain>
    </source>
</reference>
<accession>A0A1W1I6P9</accession>
<dbReference type="InterPro" id="IPR001893">
    <property type="entry name" value="Cys-rich_GLG1_repeat"/>
</dbReference>
<dbReference type="EMBL" id="LT828648">
    <property type="protein sequence ID" value="SLM48687.1"/>
    <property type="molecule type" value="Genomic_DNA"/>
</dbReference>
<dbReference type="Proteomes" id="UP000192042">
    <property type="component" value="Chromosome I"/>
</dbReference>
<organism evidence="2 3">
    <name type="scientific">Nitrospira japonica</name>
    <dbReference type="NCBI Taxonomy" id="1325564"/>
    <lineage>
        <taxon>Bacteria</taxon>
        <taxon>Pseudomonadati</taxon>
        <taxon>Nitrospirota</taxon>
        <taxon>Nitrospiria</taxon>
        <taxon>Nitrospirales</taxon>
        <taxon>Nitrospiraceae</taxon>
        <taxon>Nitrospira</taxon>
    </lineage>
</organism>
<dbReference type="GO" id="GO:0016020">
    <property type="term" value="C:membrane"/>
    <property type="evidence" value="ECO:0007669"/>
    <property type="project" value="InterPro"/>
</dbReference>
<evidence type="ECO:0000313" key="2">
    <source>
        <dbReference type="EMBL" id="SLM48687.1"/>
    </source>
</evidence>
<gene>
    <name evidence="2" type="ORF">NSJP_2515</name>
</gene>
<name>A0A1W1I6P9_9BACT</name>
<dbReference type="AlphaFoldDB" id="A0A1W1I6P9"/>
<sequence>MYRDWTTESFEGNGDGQSVTDADGKESMLERLRSETIACRVLAGCVLWAMLVVAPHGADADNQPSHEAKPAGAPEQTPTQAAGGHENLNRLKAACGEDAKRHCKGVMPGGGRILKCLHEHDSELTAECRHAMEPSPSKP</sequence>
<dbReference type="RefSeq" id="WP_080887036.1">
    <property type="nucleotide sequence ID" value="NZ_LT828648.1"/>
</dbReference>
<evidence type="ECO:0000313" key="3">
    <source>
        <dbReference type="Proteomes" id="UP000192042"/>
    </source>
</evidence>
<dbReference type="KEGG" id="nja:NSJP_2515"/>
<dbReference type="STRING" id="1325564.NSJP_2515"/>
<protein>
    <submittedName>
        <fullName evidence="2">Uncharacterized protein</fullName>
    </submittedName>
</protein>
<feature type="region of interest" description="Disordered" evidence="1">
    <location>
        <begin position="57"/>
        <end position="88"/>
    </location>
</feature>
<keyword evidence="3" id="KW-1185">Reference proteome</keyword>
<evidence type="ECO:0000256" key="1">
    <source>
        <dbReference type="SAM" id="MobiDB-lite"/>
    </source>
</evidence>
<dbReference type="Pfam" id="PF00839">
    <property type="entry name" value="Cys_rich_FGFR"/>
    <property type="match status" value="1"/>
</dbReference>
<feature type="region of interest" description="Disordered" evidence="1">
    <location>
        <begin position="1"/>
        <end position="22"/>
    </location>
</feature>
<dbReference type="OrthoDB" id="7060861at2"/>
<proteinExistence type="predicted"/>